<reference evidence="3" key="1">
    <citation type="submission" date="2017-02" db="UniProtKB">
        <authorList>
            <consortium name="WormBaseParasite"/>
        </authorList>
    </citation>
    <scope>IDENTIFICATION</scope>
</reference>
<evidence type="ECO:0000313" key="3">
    <source>
        <dbReference type="WBParaSite" id="PTRK_0000038800.1"/>
    </source>
</evidence>
<proteinExistence type="predicted"/>
<dbReference type="Gene3D" id="2.130.10.10">
    <property type="entry name" value="YVTN repeat-like/Quinoprotein amine dehydrogenase"/>
    <property type="match status" value="1"/>
</dbReference>
<dbReference type="InterPro" id="IPR052208">
    <property type="entry name" value="DmX-like/RAVE_component"/>
</dbReference>
<dbReference type="WBParaSite" id="PTRK_0000038800.1">
    <property type="protein sequence ID" value="PTRK_0000038800.1"/>
    <property type="gene ID" value="PTRK_0000038800"/>
</dbReference>
<dbReference type="PROSITE" id="PS51257">
    <property type="entry name" value="PROKAR_LIPOPROTEIN"/>
    <property type="match status" value="1"/>
</dbReference>
<dbReference type="SUPFAM" id="SSF50978">
    <property type="entry name" value="WD40 repeat-like"/>
    <property type="match status" value="1"/>
</dbReference>
<sequence>MRECNIYYGSVEDSKKCCSIGYTNNLWFIACSLNGNVKIFDRNLKEIQCLNDNLNYISNVVCCKVNGNILITSKRYFFVYESIYSDNCYKWVKSFDNFVDNDILCGEWYYNGNRIIISSGYYLEIYERTLINSEIIFKRIWRYCVSMPITSISASSDSMFFASIGEKDRKVTIWYEMKSCSDNELIFDFTILNHPTFVVGFEWRRIPDEMFCYQIENCIITFCKDNVARVWKENVIDDELYIGNDIENLSDLLFNDCKVEVLKKKNDVSYFSKIKEKIMATKNCDDEIRRKKKLIHKKKTLSTDLIYSPFKVKKTFFYIVTSIISENIVENVDFFGYSTNAFTPHWLNNKYLFFLKNYKNSSTGEGEIENNDNETSKMEEYYYEWRDNSDGIFTIDEKSGAITIWNIFNLDSSYRSCDAKLISSIQNSLSLMQSPSEVWNALILPFENIQDEELLLKDEENSTLITIYSNGKIDISKTKIYCQSNLTFLETVKYYTSLNGARYPIKSISSHKNLSLTFGLKKSTKMEENELELILWKIKNKDNKFVLQELSKVYLTVNEYHSRITWLNRDGDTFSYQFAICYNCMIHIYKINEITANINETQMKDDACGGKKYDIQSTYSIDLMKYGIFNIIRQEFLTKNELFIEENNNYHYLFISGCCQNLKDYKLIIFFCDENFNNFDVLFEEDILEEDIKNIFIINKDVSITRILENYIEFPRLCIEDCNNLLHFYSISEKKKLIKNVSLTFNLPRNTLSYTMYDGKIGLIKEDEKKLVLQIFESKTSSCREWKEESSKIISVPHNNNNNNSMYNSLSLSWLLTRDKIYYLCIQICNEVQIFLANNLSLQIPTILLPNKSNYLLMDWLEENNLLISDGNTLQLYEMEDDEMNKNTLTLQYHPDYLFCLIETNNYDIAISIIRNIIIQMERRKTKKTSNDFLKKILIKPLSTEEIEKIIDERNKKITFDEYIEKEKIKENNIVFNEVKNNTFDDDLFSRNLDDVNSMNSEDFNIDIDSNYDEEEENIDDEDNNELDNTTNYLIQNKEKEDDITEDDCQILINNIGKLEIIGLSGDELCELVSITKGIERCSLIKNNIAYDNCGKKYFFSLSLYSSLRKLKNANNCIYQIPSSSIVWAFHSTSENELFTNVLSDIGDNFSWDNLKKYGVGWWLKHPENIKRCFEKLAQNAFMRKSNPMDAAIYYMVLKKKNIIATLFRKQNDTLKSNFFSQSFTNEKERIFAMKNAFSCISKGEYNNAIAIFLCCDDIENALKVIMERLCDIQLCILVIRTYIINIFEQEKVLEEILLKYVLKLNRKRIDDWRINIEECLVLSHENDSAYNSDPFIRSMAFFLIKEYYLSSLTLLYDHSYNFKHHFTTFDNLSCYLTSIYTFYQYLRKHPYVLRQKLKGYQNNLSFHELSKKNVTNLTHLEKTLYLTASYQLIINGNDVVAKKILDTVKDI</sequence>
<accession>A0A0N4Z110</accession>
<dbReference type="GO" id="GO:0043291">
    <property type="term" value="C:RAVE complex"/>
    <property type="evidence" value="ECO:0007669"/>
    <property type="project" value="TreeGrafter"/>
</dbReference>
<evidence type="ECO:0000313" key="2">
    <source>
        <dbReference type="Proteomes" id="UP000038045"/>
    </source>
</evidence>
<dbReference type="InterPro" id="IPR015943">
    <property type="entry name" value="WD40/YVTN_repeat-like_dom_sf"/>
</dbReference>
<name>A0A0N4Z110_PARTI</name>
<protein>
    <submittedName>
        <fullName evidence="3">Rav1p_C domain-containing protein</fullName>
    </submittedName>
</protein>
<dbReference type="InterPro" id="IPR036322">
    <property type="entry name" value="WD40_repeat_dom_sf"/>
</dbReference>
<dbReference type="GO" id="GO:0007035">
    <property type="term" value="P:vacuolar acidification"/>
    <property type="evidence" value="ECO:0007669"/>
    <property type="project" value="TreeGrafter"/>
</dbReference>
<evidence type="ECO:0000259" key="1">
    <source>
        <dbReference type="Pfam" id="PF12234"/>
    </source>
</evidence>
<dbReference type="InterPro" id="IPR022033">
    <property type="entry name" value="Rav1p_C"/>
</dbReference>
<dbReference type="PANTHER" id="PTHR13950">
    <property type="entry name" value="RABCONNECTIN-RELATED"/>
    <property type="match status" value="1"/>
</dbReference>
<dbReference type="PANTHER" id="PTHR13950:SF9">
    <property type="entry name" value="RABCONNECTIN-3A"/>
    <property type="match status" value="1"/>
</dbReference>
<dbReference type="Pfam" id="PF12234">
    <property type="entry name" value="Rav1p_C"/>
    <property type="match status" value="1"/>
</dbReference>
<organism evidence="2 3">
    <name type="scientific">Parastrongyloides trichosuri</name>
    <name type="common">Possum-specific nematode worm</name>
    <dbReference type="NCBI Taxonomy" id="131310"/>
    <lineage>
        <taxon>Eukaryota</taxon>
        <taxon>Metazoa</taxon>
        <taxon>Ecdysozoa</taxon>
        <taxon>Nematoda</taxon>
        <taxon>Chromadorea</taxon>
        <taxon>Rhabditida</taxon>
        <taxon>Tylenchina</taxon>
        <taxon>Panagrolaimomorpha</taxon>
        <taxon>Strongyloidoidea</taxon>
        <taxon>Strongyloididae</taxon>
        <taxon>Parastrongyloides</taxon>
    </lineage>
</organism>
<keyword evidence="2" id="KW-1185">Reference proteome</keyword>
<dbReference type="STRING" id="131310.A0A0N4Z110"/>
<feature type="domain" description="RAVE complex protein Rav1 C-terminal" evidence="1">
    <location>
        <begin position="1001"/>
        <end position="1316"/>
    </location>
</feature>
<dbReference type="Proteomes" id="UP000038045">
    <property type="component" value="Unplaced"/>
</dbReference>